<protein>
    <submittedName>
        <fullName evidence="1">Uncharacterized protein</fullName>
    </submittedName>
</protein>
<reference evidence="1" key="2">
    <citation type="submission" date="2025-09" db="UniProtKB">
        <authorList>
            <consortium name="Ensembl"/>
        </authorList>
    </citation>
    <scope>IDENTIFICATION</scope>
</reference>
<sequence length="100" mass="10755">FSAKCASGGHKDQRELLEYNFQKVSKQPDESTLTLIALECDLSEELAAVSALGLMGTSCLFIQVEEQPIISSPPWNLTALLLNFAQMCVSGCSTGDDMAP</sequence>
<proteinExistence type="predicted"/>
<reference evidence="1" key="1">
    <citation type="submission" date="2025-08" db="UniProtKB">
        <authorList>
            <consortium name="Ensembl"/>
        </authorList>
    </citation>
    <scope>IDENTIFICATION</scope>
</reference>
<evidence type="ECO:0000313" key="2">
    <source>
        <dbReference type="Proteomes" id="UP000694620"/>
    </source>
</evidence>
<dbReference type="AlphaFoldDB" id="A0A8C4T6E2"/>
<dbReference type="Proteomes" id="UP000694620">
    <property type="component" value="Unassembled WGS sequence"/>
</dbReference>
<dbReference type="Ensembl" id="ENSECRT00000028256.1">
    <property type="protein sequence ID" value="ENSECRP00000027679.1"/>
    <property type="gene ID" value="ENSECRG00000018741.1"/>
</dbReference>
<keyword evidence="2" id="KW-1185">Reference proteome</keyword>
<name>A0A8C4T6E2_ERPCA</name>
<accession>A0A8C4T6E2</accession>
<evidence type="ECO:0000313" key="1">
    <source>
        <dbReference type="Ensembl" id="ENSECRP00000027679.1"/>
    </source>
</evidence>
<organism evidence="1 2">
    <name type="scientific">Erpetoichthys calabaricus</name>
    <name type="common">Rope fish</name>
    <name type="synonym">Calamoichthys calabaricus</name>
    <dbReference type="NCBI Taxonomy" id="27687"/>
    <lineage>
        <taxon>Eukaryota</taxon>
        <taxon>Metazoa</taxon>
        <taxon>Chordata</taxon>
        <taxon>Craniata</taxon>
        <taxon>Vertebrata</taxon>
        <taxon>Euteleostomi</taxon>
        <taxon>Actinopterygii</taxon>
        <taxon>Polypteriformes</taxon>
        <taxon>Polypteridae</taxon>
        <taxon>Erpetoichthys</taxon>
    </lineage>
</organism>